<dbReference type="Pfam" id="PF13086">
    <property type="entry name" value="AAA_11"/>
    <property type="match status" value="2"/>
</dbReference>
<protein>
    <recommendedName>
        <fullName evidence="1">Helicase ATP-binding domain-containing protein</fullName>
    </recommendedName>
</protein>
<dbReference type="Gene3D" id="3.40.50.300">
    <property type="entry name" value="P-loop containing nucleotide triphosphate hydrolases"/>
    <property type="match status" value="3"/>
</dbReference>
<dbReference type="AlphaFoldDB" id="A0A5J4SJT0"/>
<name>A0A5J4SJT0_9ZZZZ</name>
<dbReference type="PROSITE" id="PS51192">
    <property type="entry name" value="HELICASE_ATP_BIND_1"/>
    <property type="match status" value="1"/>
</dbReference>
<dbReference type="PANTHER" id="PTHR10887">
    <property type="entry name" value="DNA2/NAM7 HELICASE FAMILY"/>
    <property type="match status" value="1"/>
</dbReference>
<proteinExistence type="predicted"/>
<gene>
    <name evidence="2" type="ORF">EZS27_006886</name>
</gene>
<dbReference type="InterPro" id="IPR041677">
    <property type="entry name" value="DNA2/NAM7_AAA_11"/>
</dbReference>
<dbReference type="GO" id="GO:0004386">
    <property type="term" value="F:helicase activity"/>
    <property type="evidence" value="ECO:0007669"/>
    <property type="project" value="InterPro"/>
</dbReference>
<dbReference type="SUPFAM" id="SSF52540">
    <property type="entry name" value="P-loop containing nucleoside triphosphate hydrolases"/>
    <property type="match status" value="1"/>
</dbReference>
<dbReference type="InterPro" id="IPR027417">
    <property type="entry name" value="P-loop_NTPase"/>
</dbReference>
<feature type="domain" description="Helicase ATP-binding" evidence="1">
    <location>
        <begin position="705"/>
        <end position="896"/>
    </location>
</feature>
<dbReference type="CDD" id="cd18808">
    <property type="entry name" value="SF1_C_Upf1"/>
    <property type="match status" value="1"/>
</dbReference>
<reference evidence="2" key="1">
    <citation type="submission" date="2019-03" db="EMBL/GenBank/DDBJ databases">
        <title>Single cell metagenomics reveals metabolic interactions within the superorganism composed of flagellate Streblomastix strix and complex community of Bacteroidetes bacteria on its surface.</title>
        <authorList>
            <person name="Treitli S.C."/>
            <person name="Kolisko M."/>
            <person name="Husnik F."/>
            <person name="Keeling P."/>
            <person name="Hampl V."/>
        </authorList>
    </citation>
    <scope>NUCLEOTIDE SEQUENCE</scope>
    <source>
        <strain evidence="2">STM</strain>
    </source>
</reference>
<dbReference type="InterPro" id="IPR045055">
    <property type="entry name" value="DNA2/NAM7-like"/>
</dbReference>
<evidence type="ECO:0000313" key="2">
    <source>
        <dbReference type="EMBL" id="KAA6345573.1"/>
    </source>
</evidence>
<dbReference type="EMBL" id="SNRY01000165">
    <property type="protein sequence ID" value="KAA6345573.1"/>
    <property type="molecule type" value="Genomic_DNA"/>
</dbReference>
<accession>A0A5J4SJT0</accession>
<sequence>MKTEADEYYALLLFLCQTEEIALFEKYKRMRSLLERFCRSEMQNESLQMTDLSARISYVATKVGLDIREQNRLHTFRLTSNDVLNRKESPAPEKLFRDVKTLAFFIRRLSGQDIPPELYRLLPKVDATYIVSPSVREKICRMRVCFQYSDETYLYVTPVDTIVEEPLRIRYNVDKINREFNDTCKRLWKHAQVNLLDVSVDEAGVLIPSFIVLEPDYLIDISSLAECFHEYGHHPANYILGKLQPIDNMRPLLLGNIANLFLDEWIHTKGEVNYKACMRKVFQRYCIELVACADLQDADTERKFFDACKQHFDNIGQTVTETFQMPGYNLDKTDAVIEPSYICEALGLQGRLDYMQRDMLSFIEMKSGKADEYSIPGKTEPKENNRVQMLLYQAVLEYSMGINHNEGKAYLLYTRYPLLYPARPSWAMVRRVINLRNLIVANEYEVQLRNSIEFTAQKLNEVNPQTLNEKNLTSFFWTNFLCPSIDHFAKKLKELTSVEQAYYYSLYNFITKEQYTSKFGDTDYDGRTGTASLWLSTFAEKCDAGEILYDLKIIENCAADGHKAYVVFSKNNRVSYSEDDMPEALPNFRLGDAIVLYERNTDTDNVTNKMIFKGNIETLTEDSAKIRLRSPQLNASVLPANSLYAIEHDAPDITFRNMFLGLDAFSSANQERRDLLLGQRPPEFDTTFDSRIASSENNDFTRITFKVQAAKDYFLLVGPPGTGKTSRALKQMVETFHKDGEKQILLLAYTNRAVDEICKALSAIEPKICYIRIGRELSCDPAYRNRLIENVLADCVNRREVKEQIDRCCIFVGTTTTISNKPELFRLKHFDVAIVDEATQILEPQLLGILCARNEDGKNAVGKFILIGDHKQLPAVVLQSSAQSEVHETLQTIGLTNLKDSLFERLYRMLNSKLLTTDCELKQRTVDCLRKQGRMHPAVASFPNSAFYGNSLESLNLPHQTEELTLSSELKYDKDAGLIVRRVAFFPSEPDIAAASGKTNRSEAAIVARLAQKVFIQYKPEFRVEQTLGIITPYRNQIALIKKEIARVNIPALNNILIDTVERFQGSERDVIVYSFCVNHAYQLKLLSNIIEEDNVLIDRKLNVVLTRARKQIFITGVPELLCTNFIYANLLMSINRVKICY</sequence>
<dbReference type="Pfam" id="PF13087">
    <property type="entry name" value="AAA_12"/>
    <property type="match status" value="1"/>
</dbReference>
<dbReference type="InterPro" id="IPR041679">
    <property type="entry name" value="DNA2/NAM7-like_C"/>
</dbReference>
<dbReference type="InterPro" id="IPR047187">
    <property type="entry name" value="SF1_C_Upf1"/>
</dbReference>
<dbReference type="PANTHER" id="PTHR10887:SF495">
    <property type="entry name" value="HELICASE SENATAXIN ISOFORM X1-RELATED"/>
    <property type="match status" value="1"/>
</dbReference>
<comment type="caution">
    <text evidence="2">The sequence shown here is derived from an EMBL/GenBank/DDBJ whole genome shotgun (WGS) entry which is preliminary data.</text>
</comment>
<dbReference type="InterPro" id="IPR014001">
    <property type="entry name" value="Helicase_ATP-bd"/>
</dbReference>
<organism evidence="2">
    <name type="scientific">termite gut metagenome</name>
    <dbReference type="NCBI Taxonomy" id="433724"/>
    <lineage>
        <taxon>unclassified sequences</taxon>
        <taxon>metagenomes</taxon>
        <taxon>organismal metagenomes</taxon>
    </lineage>
</organism>
<evidence type="ECO:0000259" key="1">
    <source>
        <dbReference type="PROSITE" id="PS51192"/>
    </source>
</evidence>